<gene>
    <name evidence="5" type="ORF">EYC98_13970</name>
</gene>
<dbReference type="InterPro" id="IPR057326">
    <property type="entry name" value="KR_dom"/>
</dbReference>
<sequence length="283" mass="30208">MARLEGKRAVITGSSRSLGRHFALAMAREGASLIINGTNQTALEATADELRALGANVHCVAGSVAESAVCSELVNTCVEKFGGIDIMVNNAGIVRDRTLMKMSDEDFDEVIGVDLRGPFMCTRQAAQAMREQESGGHIIQITSASGLIGNFGQTNYAAAKAGLMGMMYTAAKELSRYNIRSNAMWPVARTDMTQPLVDKADMSAKEMGFGEPEDVAQGLVWLASDAAAAMNGQCLTCNGHKVALWHSPAEDHIKQQDSPLSIEDIEAHFAGVDPLPVYSSRGK</sequence>
<comment type="similarity">
    <text evidence="1 3">Belongs to the short-chain dehydrogenases/reductases (SDR) family.</text>
</comment>
<accession>A0ABT3TJK4</accession>
<evidence type="ECO:0000313" key="5">
    <source>
        <dbReference type="EMBL" id="MCX2981965.1"/>
    </source>
</evidence>
<protein>
    <submittedName>
        <fullName evidence="5">SDR family NAD(P)-dependent oxidoreductase</fullName>
    </submittedName>
</protein>
<dbReference type="InterPro" id="IPR051687">
    <property type="entry name" value="Peroxisomal_Beta-Oxidation"/>
</dbReference>
<dbReference type="PRINTS" id="PR00080">
    <property type="entry name" value="SDRFAMILY"/>
</dbReference>
<keyword evidence="6" id="KW-1185">Reference proteome</keyword>
<dbReference type="Pfam" id="PF00106">
    <property type="entry name" value="adh_short"/>
    <property type="match status" value="1"/>
</dbReference>
<dbReference type="Proteomes" id="UP001143362">
    <property type="component" value="Unassembled WGS sequence"/>
</dbReference>
<dbReference type="SUPFAM" id="SSF51735">
    <property type="entry name" value="NAD(P)-binding Rossmann-fold domains"/>
    <property type="match status" value="1"/>
</dbReference>
<proteinExistence type="inferred from homology"/>
<evidence type="ECO:0000256" key="2">
    <source>
        <dbReference type="ARBA" id="ARBA00023002"/>
    </source>
</evidence>
<organism evidence="5 6">
    <name type="scientific">Candidatus Litorirhabdus singularis</name>
    <dbReference type="NCBI Taxonomy" id="2518993"/>
    <lineage>
        <taxon>Bacteria</taxon>
        <taxon>Pseudomonadati</taxon>
        <taxon>Pseudomonadota</taxon>
        <taxon>Gammaproteobacteria</taxon>
        <taxon>Cellvibrionales</taxon>
        <taxon>Halieaceae</taxon>
        <taxon>Candidatus Litorirhabdus</taxon>
    </lineage>
</organism>
<evidence type="ECO:0000256" key="1">
    <source>
        <dbReference type="ARBA" id="ARBA00006484"/>
    </source>
</evidence>
<dbReference type="InterPro" id="IPR036291">
    <property type="entry name" value="NAD(P)-bd_dom_sf"/>
</dbReference>
<name>A0ABT3TJK4_9GAMM</name>
<dbReference type="InterPro" id="IPR002347">
    <property type="entry name" value="SDR_fam"/>
</dbReference>
<dbReference type="PANTHER" id="PTHR45024">
    <property type="entry name" value="DEHYDROGENASES, SHORT CHAIN"/>
    <property type="match status" value="1"/>
</dbReference>
<dbReference type="PRINTS" id="PR00081">
    <property type="entry name" value="GDHRDH"/>
</dbReference>
<dbReference type="PROSITE" id="PS00061">
    <property type="entry name" value="ADH_SHORT"/>
    <property type="match status" value="1"/>
</dbReference>
<dbReference type="PANTHER" id="PTHR45024:SF2">
    <property type="entry name" value="SCP2 DOMAIN-CONTAINING PROTEIN"/>
    <property type="match status" value="1"/>
</dbReference>
<dbReference type="EMBL" id="SHNN01000002">
    <property type="protein sequence ID" value="MCX2981965.1"/>
    <property type="molecule type" value="Genomic_DNA"/>
</dbReference>
<evidence type="ECO:0000256" key="3">
    <source>
        <dbReference type="RuleBase" id="RU000363"/>
    </source>
</evidence>
<evidence type="ECO:0000313" key="6">
    <source>
        <dbReference type="Proteomes" id="UP001143362"/>
    </source>
</evidence>
<feature type="domain" description="Ketoreductase" evidence="4">
    <location>
        <begin position="7"/>
        <end position="182"/>
    </location>
</feature>
<comment type="caution">
    <text evidence="5">The sequence shown here is derived from an EMBL/GenBank/DDBJ whole genome shotgun (WGS) entry which is preliminary data.</text>
</comment>
<reference evidence="5" key="1">
    <citation type="submission" date="2019-02" db="EMBL/GenBank/DDBJ databases">
        <authorList>
            <person name="Li S.-H."/>
        </authorList>
    </citation>
    <scope>NUCLEOTIDE SEQUENCE</scope>
    <source>
        <strain evidence="5">IMCC14734</strain>
    </source>
</reference>
<dbReference type="Gene3D" id="3.40.50.720">
    <property type="entry name" value="NAD(P)-binding Rossmann-like Domain"/>
    <property type="match status" value="1"/>
</dbReference>
<dbReference type="SMART" id="SM00822">
    <property type="entry name" value="PKS_KR"/>
    <property type="match status" value="1"/>
</dbReference>
<evidence type="ECO:0000259" key="4">
    <source>
        <dbReference type="SMART" id="SM00822"/>
    </source>
</evidence>
<dbReference type="RefSeq" id="WP_279245960.1">
    <property type="nucleotide sequence ID" value="NZ_SHNN01000002.1"/>
</dbReference>
<keyword evidence="2" id="KW-0560">Oxidoreductase</keyword>
<dbReference type="InterPro" id="IPR020904">
    <property type="entry name" value="Sc_DH/Rdtase_CS"/>
</dbReference>